<keyword evidence="1" id="KW-1133">Transmembrane helix</keyword>
<evidence type="ECO:0000313" key="2">
    <source>
        <dbReference type="EMBL" id="RGD60075.1"/>
    </source>
</evidence>
<dbReference type="AlphaFoldDB" id="A0A372ZXW1"/>
<gene>
    <name evidence="2" type="ORF">DR950_21840</name>
</gene>
<keyword evidence="3" id="KW-1185">Reference proteome</keyword>
<evidence type="ECO:0000256" key="1">
    <source>
        <dbReference type="SAM" id="Phobius"/>
    </source>
</evidence>
<sequence>MAVNRLPPADPLRPVGRPTDLLLALLTVLGAASLLAFGWIAAFLAALALEAHPAIGGWAARGAATALLLVPVVAVARYTHRRGYRITPVAAAVSPALLTALAGAGWLR</sequence>
<feature type="transmembrane region" description="Helical" evidence="1">
    <location>
        <begin position="21"/>
        <end position="49"/>
    </location>
</feature>
<dbReference type="Proteomes" id="UP000263377">
    <property type="component" value="Unassembled WGS sequence"/>
</dbReference>
<comment type="caution">
    <text evidence="2">The sequence shown here is derived from an EMBL/GenBank/DDBJ whole genome shotgun (WGS) entry which is preliminary data.</text>
</comment>
<proteinExistence type="predicted"/>
<feature type="transmembrane region" description="Helical" evidence="1">
    <location>
        <begin position="55"/>
        <end position="76"/>
    </location>
</feature>
<accession>A0A372ZXW1</accession>
<feature type="transmembrane region" description="Helical" evidence="1">
    <location>
        <begin position="88"/>
        <end position="107"/>
    </location>
</feature>
<keyword evidence="1" id="KW-0812">Transmembrane</keyword>
<dbReference type="EMBL" id="QVIG01000001">
    <property type="protein sequence ID" value="RGD60075.1"/>
    <property type="molecule type" value="Genomic_DNA"/>
</dbReference>
<evidence type="ECO:0000313" key="3">
    <source>
        <dbReference type="Proteomes" id="UP000263377"/>
    </source>
</evidence>
<reference evidence="2 3" key="1">
    <citation type="submission" date="2018-08" db="EMBL/GenBank/DDBJ databases">
        <title>Diversity &amp; Physiological Properties of Lignin-Decomposing Actinobacteria from Soil.</title>
        <authorList>
            <person name="Roh S.G."/>
            <person name="Kim S.B."/>
        </authorList>
    </citation>
    <scope>NUCLEOTIDE SEQUENCE [LARGE SCALE GENOMIC DNA]</scope>
    <source>
        <strain evidence="2 3">MMS17-GH009</strain>
    </source>
</reference>
<organism evidence="2 3">
    <name type="scientific">Kitasatospora xanthocidica</name>
    <dbReference type="NCBI Taxonomy" id="83382"/>
    <lineage>
        <taxon>Bacteria</taxon>
        <taxon>Bacillati</taxon>
        <taxon>Actinomycetota</taxon>
        <taxon>Actinomycetes</taxon>
        <taxon>Kitasatosporales</taxon>
        <taxon>Streptomycetaceae</taxon>
        <taxon>Kitasatospora</taxon>
    </lineage>
</organism>
<name>A0A372ZXW1_9ACTN</name>
<protein>
    <submittedName>
        <fullName evidence="2">Uncharacterized protein</fullName>
    </submittedName>
</protein>
<keyword evidence="1" id="KW-0472">Membrane</keyword>